<keyword evidence="4 6" id="KW-0456">Lyase</keyword>
<reference evidence="6" key="1">
    <citation type="submission" date="2019-08" db="EMBL/GenBank/DDBJ databases">
        <authorList>
            <person name="Kucharzyk K."/>
            <person name="Murdoch R.W."/>
            <person name="Higgins S."/>
            <person name="Loffler F."/>
        </authorList>
    </citation>
    <scope>NUCLEOTIDE SEQUENCE</scope>
</reference>
<accession>A0A645BHJ7</accession>
<evidence type="ECO:0000256" key="2">
    <source>
        <dbReference type="ARBA" id="ARBA00010869"/>
    </source>
</evidence>
<dbReference type="InterPro" id="IPR050147">
    <property type="entry name" value="Ser/Thr_Dehydratase"/>
</dbReference>
<dbReference type="SUPFAM" id="SSF53686">
    <property type="entry name" value="Tryptophan synthase beta subunit-like PLP-dependent enzymes"/>
    <property type="match status" value="1"/>
</dbReference>
<dbReference type="Gene3D" id="3.40.50.1100">
    <property type="match status" value="2"/>
</dbReference>
<dbReference type="PANTHER" id="PTHR48078">
    <property type="entry name" value="THREONINE DEHYDRATASE, MITOCHONDRIAL-RELATED"/>
    <property type="match status" value="1"/>
</dbReference>
<comment type="cofactor">
    <cofactor evidence="1">
        <name>pyridoxal 5'-phosphate</name>
        <dbReference type="ChEBI" id="CHEBI:597326"/>
    </cofactor>
</comment>
<dbReference type="AlphaFoldDB" id="A0A645BHJ7"/>
<comment type="similarity">
    <text evidence="2">Belongs to the serine/threonine dehydratase family.</text>
</comment>
<dbReference type="Pfam" id="PF00291">
    <property type="entry name" value="PALP"/>
    <property type="match status" value="1"/>
</dbReference>
<keyword evidence="3" id="KW-0663">Pyridoxal phosphate</keyword>
<sequence>MIHYGFTTTDRLNKANELVAEGMTLVHPYDDPHVVAGQGTIGLEILRQLPDVEVVFVPVGGGGLLGGVATAMKESGSKAKIIGVEPELSPRLRLAWNRGEPTELEQWTPSIADGIRSKKSGRIGYDQSKKYVDDLVTVSEEQIRRATMLVVERAKIWCEPSAAVTVAAYLANQEMVAGKKVVSLLSGGNIEISTMAAILGG</sequence>
<evidence type="ECO:0000256" key="1">
    <source>
        <dbReference type="ARBA" id="ARBA00001933"/>
    </source>
</evidence>
<dbReference type="EMBL" id="VSSQ01020029">
    <property type="protein sequence ID" value="MPM64578.1"/>
    <property type="molecule type" value="Genomic_DNA"/>
</dbReference>
<evidence type="ECO:0000256" key="3">
    <source>
        <dbReference type="ARBA" id="ARBA00022898"/>
    </source>
</evidence>
<dbReference type="PANTHER" id="PTHR48078:SF6">
    <property type="entry name" value="L-THREONINE DEHYDRATASE CATABOLIC TDCB"/>
    <property type="match status" value="1"/>
</dbReference>
<dbReference type="GO" id="GO:0004794">
    <property type="term" value="F:threonine deaminase activity"/>
    <property type="evidence" value="ECO:0007669"/>
    <property type="project" value="UniProtKB-EC"/>
</dbReference>
<dbReference type="FunFam" id="3.40.50.1100:FF:000007">
    <property type="entry name" value="L-threonine dehydratase catabolic TdcB"/>
    <property type="match status" value="1"/>
</dbReference>
<dbReference type="GO" id="GO:0006567">
    <property type="term" value="P:L-threonine catabolic process"/>
    <property type="evidence" value="ECO:0007669"/>
    <property type="project" value="TreeGrafter"/>
</dbReference>
<dbReference type="InterPro" id="IPR036052">
    <property type="entry name" value="TrpB-like_PALP_sf"/>
</dbReference>
<evidence type="ECO:0000256" key="4">
    <source>
        <dbReference type="ARBA" id="ARBA00023239"/>
    </source>
</evidence>
<dbReference type="InterPro" id="IPR001926">
    <property type="entry name" value="TrpB-like_PALP"/>
</dbReference>
<evidence type="ECO:0000313" key="6">
    <source>
        <dbReference type="EMBL" id="MPM64578.1"/>
    </source>
</evidence>
<dbReference type="GO" id="GO:0009097">
    <property type="term" value="P:isoleucine biosynthetic process"/>
    <property type="evidence" value="ECO:0007669"/>
    <property type="project" value="TreeGrafter"/>
</dbReference>
<dbReference type="GO" id="GO:0003941">
    <property type="term" value="F:L-serine ammonia-lyase activity"/>
    <property type="evidence" value="ECO:0007669"/>
    <property type="project" value="TreeGrafter"/>
</dbReference>
<name>A0A645BHJ7_9ZZZZ</name>
<feature type="domain" description="Tryptophan synthase beta chain-like PALP" evidence="5">
    <location>
        <begin position="5"/>
        <end position="187"/>
    </location>
</feature>
<evidence type="ECO:0000259" key="5">
    <source>
        <dbReference type="Pfam" id="PF00291"/>
    </source>
</evidence>
<dbReference type="EC" id="4.3.1.19" evidence="6"/>
<comment type="caution">
    <text evidence="6">The sequence shown here is derived from an EMBL/GenBank/DDBJ whole genome shotgun (WGS) entry which is preliminary data.</text>
</comment>
<gene>
    <name evidence="6" type="primary">tdcB_16</name>
    <name evidence="6" type="ORF">SDC9_111465</name>
</gene>
<organism evidence="6">
    <name type="scientific">bioreactor metagenome</name>
    <dbReference type="NCBI Taxonomy" id="1076179"/>
    <lineage>
        <taxon>unclassified sequences</taxon>
        <taxon>metagenomes</taxon>
        <taxon>ecological metagenomes</taxon>
    </lineage>
</organism>
<proteinExistence type="inferred from homology"/>
<protein>
    <submittedName>
        <fullName evidence="6">L-threonine dehydratase catabolic TdcB</fullName>
        <ecNumber evidence="6">4.3.1.19</ecNumber>
    </submittedName>
</protein>
<dbReference type="GO" id="GO:0006565">
    <property type="term" value="P:L-serine catabolic process"/>
    <property type="evidence" value="ECO:0007669"/>
    <property type="project" value="TreeGrafter"/>
</dbReference>